<feature type="non-terminal residue" evidence="1">
    <location>
        <position position="1"/>
    </location>
</feature>
<name>A0A820NJK2_9BILA</name>
<reference evidence="1" key="1">
    <citation type="submission" date="2021-02" db="EMBL/GenBank/DDBJ databases">
        <authorList>
            <person name="Nowell W R."/>
        </authorList>
    </citation>
    <scope>NUCLEOTIDE SEQUENCE</scope>
</reference>
<evidence type="ECO:0000313" key="2">
    <source>
        <dbReference type="Proteomes" id="UP000663881"/>
    </source>
</evidence>
<sequence>QVDGRFNRLFSETYYEISQNLVCYGPMINNWIHIGRTSQLLKSQTCCYHRYNQGLITSGYLAGSVLSDSSILFQRHSSQRRIQFYDQCCSPSNINGIPNWDTCRLYYQLHPPSSCTGYRSPTQVSGVGDPHVTT</sequence>
<dbReference type="EMBL" id="CAJOAY010026578">
    <property type="protein sequence ID" value="CAF4391697.1"/>
    <property type="molecule type" value="Genomic_DNA"/>
</dbReference>
<dbReference type="Proteomes" id="UP000663881">
    <property type="component" value="Unassembled WGS sequence"/>
</dbReference>
<feature type="non-terminal residue" evidence="1">
    <location>
        <position position="134"/>
    </location>
</feature>
<accession>A0A820NJK2</accession>
<proteinExistence type="predicted"/>
<gene>
    <name evidence="1" type="ORF">OKA104_LOCUS50912</name>
</gene>
<protein>
    <submittedName>
        <fullName evidence="1">Uncharacterized protein</fullName>
    </submittedName>
</protein>
<dbReference type="AlphaFoldDB" id="A0A820NJK2"/>
<evidence type="ECO:0000313" key="1">
    <source>
        <dbReference type="EMBL" id="CAF4391697.1"/>
    </source>
</evidence>
<comment type="caution">
    <text evidence="1">The sequence shown here is derived from an EMBL/GenBank/DDBJ whole genome shotgun (WGS) entry which is preliminary data.</text>
</comment>
<organism evidence="1 2">
    <name type="scientific">Adineta steineri</name>
    <dbReference type="NCBI Taxonomy" id="433720"/>
    <lineage>
        <taxon>Eukaryota</taxon>
        <taxon>Metazoa</taxon>
        <taxon>Spiralia</taxon>
        <taxon>Gnathifera</taxon>
        <taxon>Rotifera</taxon>
        <taxon>Eurotatoria</taxon>
        <taxon>Bdelloidea</taxon>
        <taxon>Adinetida</taxon>
        <taxon>Adinetidae</taxon>
        <taxon>Adineta</taxon>
    </lineage>
</organism>